<dbReference type="InterPro" id="IPR027815">
    <property type="entry name" value="CSC1/OSCA1-like_cyt"/>
</dbReference>
<evidence type="ECO:0000256" key="6">
    <source>
        <dbReference type="ARBA" id="ARBA00023136"/>
    </source>
</evidence>
<evidence type="ECO:0000256" key="1">
    <source>
        <dbReference type="ARBA" id="ARBA00004141"/>
    </source>
</evidence>
<dbReference type="Pfam" id="PF12621">
    <property type="entry name" value="PHM7_ext"/>
    <property type="match status" value="1"/>
</dbReference>
<evidence type="ECO:0008006" key="15">
    <source>
        <dbReference type="Google" id="ProtNLM"/>
    </source>
</evidence>
<dbReference type="InterPro" id="IPR045122">
    <property type="entry name" value="Csc1-like"/>
</dbReference>
<evidence type="ECO:0000259" key="10">
    <source>
        <dbReference type="Pfam" id="PF13967"/>
    </source>
</evidence>
<feature type="transmembrane region" description="Helical" evidence="7">
    <location>
        <begin position="453"/>
        <end position="478"/>
    </location>
</feature>
<accession>A0A814W004</accession>
<dbReference type="Proteomes" id="UP000663829">
    <property type="component" value="Unassembled WGS sequence"/>
</dbReference>
<evidence type="ECO:0000256" key="4">
    <source>
        <dbReference type="ARBA" id="ARBA00022692"/>
    </source>
</evidence>
<dbReference type="Pfam" id="PF14703">
    <property type="entry name" value="PHM7_cyt"/>
    <property type="match status" value="1"/>
</dbReference>
<evidence type="ECO:0000313" key="14">
    <source>
        <dbReference type="Proteomes" id="UP000663829"/>
    </source>
</evidence>
<feature type="transmembrane region" description="Helical" evidence="7">
    <location>
        <begin position="108"/>
        <end position="127"/>
    </location>
</feature>
<keyword evidence="5 7" id="KW-1133">Transmembrane helix</keyword>
<evidence type="ECO:0000256" key="5">
    <source>
        <dbReference type="ARBA" id="ARBA00022989"/>
    </source>
</evidence>
<evidence type="ECO:0000259" key="9">
    <source>
        <dbReference type="Pfam" id="PF12621"/>
    </source>
</evidence>
<feature type="transmembrane region" description="Helical" evidence="7">
    <location>
        <begin position="576"/>
        <end position="596"/>
    </location>
</feature>
<evidence type="ECO:0000313" key="12">
    <source>
        <dbReference type="EMBL" id="CAF1194695.1"/>
    </source>
</evidence>
<dbReference type="PANTHER" id="PTHR13018">
    <property type="entry name" value="PROBABLE MEMBRANE PROTEIN DUF221-RELATED"/>
    <property type="match status" value="1"/>
</dbReference>
<proteinExistence type="inferred from homology"/>
<evidence type="ECO:0000256" key="2">
    <source>
        <dbReference type="ARBA" id="ARBA00007779"/>
    </source>
</evidence>
<keyword evidence="4 7" id="KW-0812">Transmembrane</keyword>
<feature type="domain" description="CSC1/OSCA1-like N-terminal transmembrane" evidence="10">
    <location>
        <begin position="2"/>
        <end position="129"/>
    </location>
</feature>
<gene>
    <name evidence="12" type="ORF">GPM918_LOCUS23395</name>
    <name evidence="13" type="ORF">SRO942_LOCUS23394</name>
</gene>
<protein>
    <recommendedName>
        <fullName evidence="15">DUF221-domain-containing protein</fullName>
    </recommendedName>
</protein>
<dbReference type="GO" id="GO:0005227">
    <property type="term" value="F:calcium-activated cation channel activity"/>
    <property type="evidence" value="ECO:0007669"/>
    <property type="project" value="InterPro"/>
</dbReference>
<dbReference type="Pfam" id="PF02714">
    <property type="entry name" value="RSN1_7TM"/>
    <property type="match status" value="1"/>
</dbReference>
<dbReference type="OrthoDB" id="1076608at2759"/>
<evidence type="ECO:0000256" key="7">
    <source>
        <dbReference type="SAM" id="Phobius"/>
    </source>
</evidence>
<dbReference type="InterPro" id="IPR003864">
    <property type="entry name" value="CSC1/OSCA1-like_7TM"/>
</dbReference>
<feature type="domain" description="10TM putative phosphate transporter extracellular tail" evidence="9">
    <location>
        <begin position="723"/>
        <end position="792"/>
    </location>
</feature>
<feature type="transmembrane region" description="Helical" evidence="7">
    <location>
        <begin position="359"/>
        <end position="385"/>
    </location>
</feature>
<feature type="transmembrane region" description="Helical" evidence="7">
    <location>
        <begin position="548"/>
        <end position="570"/>
    </location>
</feature>
<dbReference type="AlphaFoldDB" id="A0A814W004"/>
<evidence type="ECO:0000313" key="13">
    <source>
        <dbReference type="EMBL" id="CAF3959109.1"/>
    </source>
</evidence>
<dbReference type="EMBL" id="CAJOBC010008346">
    <property type="protein sequence ID" value="CAF3959109.1"/>
    <property type="molecule type" value="Genomic_DNA"/>
</dbReference>
<dbReference type="InterPro" id="IPR032880">
    <property type="entry name" value="CSC1/OSCA1-like_N"/>
</dbReference>
<dbReference type="Proteomes" id="UP000681722">
    <property type="component" value="Unassembled WGS sequence"/>
</dbReference>
<organism evidence="12 14">
    <name type="scientific">Didymodactylos carnosus</name>
    <dbReference type="NCBI Taxonomy" id="1234261"/>
    <lineage>
        <taxon>Eukaryota</taxon>
        <taxon>Metazoa</taxon>
        <taxon>Spiralia</taxon>
        <taxon>Gnathifera</taxon>
        <taxon>Rotifera</taxon>
        <taxon>Eurotatoria</taxon>
        <taxon>Bdelloidea</taxon>
        <taxon>Philodinida</taxon>
        <taxon>Philodinidae</taxon>
        <taxon>Didymodactylos</taxon>
    </lineage>
</organism>
<feature type="transmembrane region" description="Helical" evidence="7">
    <location>
        <begin position="646"/>
        <end position="663"/>
    </location>
</feature>
<keyword evidence="6 7" id="KW-0472">Membrane</keyword>
<feature type="domain" description="CSC1/OSCA1-like cytosolic" evidence="11">
    <location>
        <begin position="153"/>
        <end position="346"/>
    </location>
</feature>
<keyword evidence="14" id="KW-1185">Reference proteome</keyword>
<evidence type="ECO:0000256" key="3">
    <source>
        <dbReference type="ARBA" id="ARBA00022448"/>
    </source>
</evidence>
<sequence>MFKRIYAPKTYLGDEKRCVEPLPNSLFGWLPALLRMPQEDLIRTSGFDAYFFARYIYVHGLFFLSSFVLLAIILFPIYTVDGKGESYGKKGLDLLTFGNISPRHSSRYVAPLVLAYIFIGAFLYLLHAEMKNFVEKRQALLRSPAYQSRASATTILVTGIPKAYMSQDVLLRIFNQFPGEVRHIWLNRNLEDLPDKADERTKFVEKLETIECKLIKAALKEEAKRQKNGNTNVRSTENAEDLVDSYIPEKKRPTMKIGPIPVLSSLCFGKKVDTITYCKETISQLNTDIERAKLTPQNYAVLNSAFIQFNQQIAAHMAVQSVAASVPLAMTPRHIDVKPENIVWSNLKLTYYERKLRQLAIFAATTALIVFWAIPVAFVGLLSNLTYLTDKLTFLRFIYDLPTTILGLITGLLPTVLLAVLMALLPVVLTLFAKISGIPTTDAIDRYVQGSYFVFQVIHAFLVVTISSSVASVVVAIIQNPPSAATILAANIPTASNFFLSFLALQGLSVASGLLLQIVSLILFYLLGKVFDNTPRKRWKRYFTLSSLNWGEVFPIFTNFVVITLVYSIIAPLMLLISGLAFGLFYVAYLYTMFYVSDFPNDTGGLAFSRAIYQSFTGIYLMEILLAGLFFLSQNESGSQSAIPEGVLMCVLIAVTIGVQFTMTSSFDPLTYYLPVDAEEFSRMEMSSLSQTAVPKTVINVLNSSRATDSTDAVSNINAAVNERYDNTMENAYLHPVMRDPKPIIWIAQDNLGIAVNEVRRTRASGLDILMSTEGARFNEKKNIEVDGPPPDYVEKMTKMSF</sequence>
<evidence type="ECO:0000259" key="11">
    <source>
        <dbReference type="Pfam" id="PF14703"/>
    </source>
</evidence>
<name>A0A814W004_9BILA</name>
<evidence type="ECO:0000259" key="8">
    <source>
        <dbReference type="Pfam" id="PF02714"/>
    </source>
</evidence>
<dbReference type="InterPro" id="IPR022257">
    <property type="entry name" value="PHM7_ext"/>
</dbReference>
<reference evidence="12" key="1">
    <citation type="submission" date="2021-02" db="EMBL/GenBank/DDBJ databases">
        <authorList>
            <person name="Nowell W R."/>
        </authorList>
    </citation>
    <scope>NUCLEOTIDE SEQUENCE</scope>
</reference>
<comment type="similarity">
    <text evidence="2">Belongs to the CSC1 (TC 1.A.17) family.</text>
</comment>
<comment type="subcellular location">
    <subcellularLocation>
        <location evidence="1">Membrane</location>
        <topology evidence="1">Multi-pass membrane protein</topology>
    </subcellularLocation>
</comment>
<feature type="transmembrane region" description="Helical" evidence="7">
    <location>
        <begin position="498"/>
        <end position="527"/>
    </location>
</feature>
<feature type="transmembrane region" description="Helical" evidence="7">
    <location>
        <begin position="405"/>
        <end position="432"/>
    </location>
</feature>
<keyword evidence="3" id="KW-0813">Transport</keyword>
<feature type="transmembrane region" description="Helical" evidence="7">
    <location>
        <begin position="55"/>
        <end position="78"/>
    </location>
</feature>
<feature type="domain" description="CSC1/OSCA1-like 7TM region" evidence="8">
    <location>
        <begin position="357"/>
        <end position="630"/>
    </location>
</feature>
<dbReference type="EMBL" id="CAJNOQ010008345">
    <property type="protein sequence ID" value="CAF1194695.1"/>
    <property type="molecule type" value="Genomic_DNA"/>
</dbReference>
<feature type="transmembrane region" description="Helical" evidence="7">
    <location>
        <begin position="617"/>
        <end position="634"/>
    </location>
</feature>
<comment type="caution">
    <text evidence="12">The sequence shown here is derived from an EMBL/GenBank/DDBJ whole genome shotgun (WGS) entry which is preliminary data.</text>
</comment>
<dbReference type="GO" id="GO:0005886">
    <property type="term" value="C:plasma membrane"/>
    <property type="evidence" value="ECO:0007669"/>
    <property type="project" value="TreeGrafter"/>
</dbReference>
<dbReference type="PANTHER" id="PTHR13018:SF20">
    <property type="entry name" value="SPORULATION-SPECIFIC PROTEIN 75"/>
    <property type="match status" value="1"/>
</dbReference>
<dbReference type="Pfam" id="PF13967">
    <property type="entry name" value="RSN1_TM"/>
    <property type="match status" value="1"/>
</dbReference>